<dbReference type="SUPFAM" id="SSF52058">
    <property type="entry name" value="L domain-like"/>
    <property type="match status" value="1"/>
</dbReference>
<reference evidence="1 2" key="1">
    <citation type="journal article" date="2021" name="Sci. Rep.">
        <title>The genome of the diatom Chaetoceros tenuissimus carries an ancient integrated fragment of an extant virus.</title>
        <authorList>
            <person name="Hongo Y."/>
            <person name="Kimura K."/>
            <person name="Takaki Y."/>
            <person name="Yoshida Y."/>
            <person name="Baba S."/>
            <person name="Kobayashi G."/>
            <person name="Nagasaki K."/>
            <person name="Hano T."/>
            <person name="Tomaru Y."/>
        </authorList>
    </citation>
    <scope>NUCLEOTIDE SEQUENCE [LARGE SCALE GENOMIC DNA]</scope>
    <source>
        <strain evidence="1 2">NIES-3715</strain>
    </source>
</reference>
<dbReference type="AlphaFoldDB" id="A0AAD3GYT1"/>
<dbReference type="InterPro" id="IPR053139">
    <property type="entry name" value="Surface_bspA-like"/>
</dbReference>
<evidence type="ECO:0000313" key="1">
    <source>
        <dbReference type="EMBL" id="GFH43788.1"/>
    </source>
</evidence>
<protein>
    <recommendedName>
        <fullName evidence="3">Leucine-rich repeat domain-containing protein</fullName>
    </recommendedName>
</protein>
<dbReference type="Pfam" id="PF13306">
    <property type="entry name" value="LRR_5"/>
    <property type="match status" value="1"/>
</dbReference>
<evidence type="ECO:0008006" key="3">
    <source>
        <dbReference type="Google" id="ProtNLM"/>
    </source>
</evidence>
<dbReference type="EMBL" id="BLLK01000019">
    <property type="protein sequence ID" value="GFH43788.1"/>
    <property type="molecule type" value="Genomic_DNA"/>
</dbReference>
<accession>A0AAD3GYT1</accession>
<dbReference type="InterPro" id="IPR026906">
    <property type="entry name" value="LRR_5"/>
</dbReference>
<sequence length="312" mass="36255">MRVANVDGLVTLFYDGSKELLNRDLEYEHLIAQRHGRMNLNAMRRRDGHGTERTNDFETMDVSDECKRYFRERYSWQQIIVVEGVTAIPEFTFKGCINIKRVIFANTVIRIEQWAFSFCKNLVYIKLSITLEYIGEYSFTSCNLSSVFIPPRCRKICNHAFEGNTNLTIFHVPRDTELGSIVISDTALAEASPVGRFNHLSGPDRILALQAMIRAGNRTEQQRREENNEMNEWLKTMNNDEAFALHRVCASFRPLKEVIHAIIQEKGLKAFREENSAGITPSRYLQENPYTELNEKEIIREHLMKMMGEVEY</sequence>
<comment type="caution">
    <text evidence="1">The sequence shown here is derived from an EMBL/GenBank/DDBJ whole genome shotgun (WGS) entry which is preliminary data.</text>
</comment>
<name>A0AAD3GYT1_9STRA</name>
<dbReference type="Proteomes" id="UP001054902">
    <property type="component" value="Unassembled WGS sequence"/>
</dbReference>
<proteinExistence type="predicted"/>
<dbReference type="PANTHER" id="PTHR45661:SF3">
    <property type="entry name" value="IG-LIKE DOMAIN-CONTAINING PROTEIN"/>
    <property type="match status" value="1"/>
</dbReference>
<keyword evidence="2" id="KW-1185">Reference proteome</keyword>
<dbReference type="InterPro" id="IPR032675">
    <property type="entry name" value="LRR_dom_sf"/>
</dbReference>
<dbReference type="PANTHER" id="PTHR45661">
    <property type="entry name" value="SURFACE ANTIGEN"/>
    <property type="match status" value="1"/>
</dbReference>
<dbReference type="Gene3D" id="3.80.10.10">
    <property type="entry name" value="Ribonuclease Inhibitor"/>
    <property type="match status" value="1"/>
</dbReference>
<evidence type="ECO:0000313" key="2">
    <source>
        <dbReference type="Proteomes" id="UP001054902"/>
    </source>
</evidence>
<organism evidence="1 2">
    <name type="scientific">Chaetoceros tenuissimus</name>
    <dbReference type="NCBI Taxonomy" id="426638"/>
    <lineage>
        <taxon>Eukaryota</taxon>
        <taxon>Sar</taxon>
        <taxon>Stramenopiles</taxon>
        <taxon>Ochrophyta</taxon>
        <taxon>Bacillariophyta</taxon>
        <taxon>Coscinodiscophyceae</taxon>
        <taxon>Chaetocerotophycidae</taxon>
        <taxon>Chaetocerotales</taxon>
        <taxon>Chaetocerotaceae</taxon>
        <taxon>Chaetoceros</taxon>
    </lineage>
</organism>
<gene>
    <name evidence="1" type="ORF">CTEN210_00261</name>
</gene>